<keyword evidence="7 12" id="KW-0808">Transferase</keyword>
<dbReference type="Proteomes" id="UP000248330">
    <property type="component" value="Unassembled WGS sequence"/>
</dbReference>
<dbReference type="PANTHER" id="PTHR20941:SF1">
    <property type="entry name" value="FOLIC ACID SYNTHESIS PROTEIN FOL1"/>
    <property type="match status" value="1"/>
</dbReference>
<comment type="caution">
    <text evidence="14">The sequence shown here is derived from an EMBL/GenBank/DDBJ whole genome shotgun (WGS) entry which is preliminary data.</text>
</comment>
<dbReference type="UniPathway" id="UPA00077">
    <property type="reaction ID" value="UER00156"/>
</dbReference>
<reference evidence="14 15" key="1">
    <citation type="submission" date="2018-04" db="EMBL/GenBank/DDBJ databases">
        <title>Genomic Encyclopedia of Type Strains, Phase IV (KMG-IV): sequencing the most valuable type-strain genomes for metagenomic binning, comparative biology and taxonomic classification.</title>
        <authorList>
            <person name="Goeker M."/>
        </authorList>
    </citation>
    <scope>NUCLEOTIDE SEQUENCE [LARGE SCALE GENOMIC DNA]</scope>
    <source>
        <strain evidence="14 15">DSM 104150</strain>
    </source>
</reference>
<evidence type="ECO:0000256" key="9">
    <source>
        <dbReference type="ARBA" id="ARBA00022842"/>
    </source>
</evidence>
<proteinExistence type="inferred from homology"/>
<protein>
    <recommendedName>
        <fullName evidence="6 12">Dihydropteroate synthase</fullName>
        <shortName evidence="12">DHPS</shortName>
        <ecNumber evidence="5 12">2.5.1.15</ecNumber>
    </recommendedName>
    <alternativeName>
        <fullName evidence="11 12">Dihydropteroate pyrophosphorylase</fullName>
    </alternativeName>
</protein>
<evidence type="ECO:0000256" key="3">
    <source>
        <dbReference type="ARBA" id="ARBA00004763"/>
    </source>
</evidence>
<dbReference type="OrthoDB" id="9811744at2"/>
<name>A0A318E467_9GAMM</name>
<dbReference type="PANTHER" id="PTHR20941">
    <property type="entry name" value="FOLATE SYNTHESIS PROTEINS"/>
    <property type="match status" value="1"/>
</dbReference>
<dbReference type="GO" id="GO:0046654">
    <property type="term" value="P:tetrahydrofolate biosynthetic process"/>
    <property type="evidence" value="ECO:0007669"/>
    <property type="project" value="UniProtKB-UniPathway"/>
</dbReference>
<evidence type="ECO:0000256" key="10">
    <source>
        <dbReference type="ARBA" id="ARBA00022909"/>
    </source>
</evidence>
<evidence type="ECO:0000256" key="12">
    <source>
        <dbReference type="RuleBase" id="RU361205"/>
    </source>
</evidence>
<dbReference type="GO" id="GO:0046872">
    <property type="term" value="F:metal ion binding"/>
    <property type="evidence" value="ECO:0007669"/>
    <property type="project" value="UniProtKB-KW"/>
</dbReference>
<dbReference type="RefSeq" id="WP_110266183.1">
    <property type="nucleotide sequence ID" value="NZ_CAKZQT010000001.1"/>
</dbReference>
<accession>A0A318E467</accession>
<dbReference type="PROSITE" id="PS00792">
    <property type="entry name" value="DHPS_1"/>
    <property type="match status" value="1"/>
</dbReference>
<dbReference type="GO" id="GO:0005829">
    <property type="term" value="C:cytosol"/>
    <property type="evidence" value="ECO:0007669"/>
    <property type="project" value="TreeGrafter"/>
</dbReference>
<feature type="domain" description="Pterin-binding" evidence="13">
    <location>
        <begin position="15"/>
        <end position="267"/>
    </location>
</feature>
<dbReference type="GO" id="GO:0004156">
    <property type="term" value="F:dihydropteroate synthase activity"/>
    <property type="evidence" value="ECO:0007669"/>
    <property type="project" value="UniProtKB-EC"/>
</dbReference>
<comment type="similarity">
    <text evidence="4 12">Belongs to the DHPS family.</text>
</comment>
<evidence type="ECO:0000256" key="6">
    <source>
        <dbReference type="ARBA" id="ARBA00016919"/>
    </source>
</evidence>
<dbReference type="InterPro" id="IPR011005">
    <property type="entry name" value="Dihydropteroate_synth-like_sf"/>
</dbReference>
<evidence type="ECO:0000256" key="1">
    <source>
        <dbReference type="ARBA" id="ARBA00000012"/>
    </source>
</evidence>
<dbReference type="PROSITE" id="PS50972">
    <property type="entry name" value="PTERIN_BINDING"/>
    <property type="match status" value="1"/>
</dbReference>
<evidence type="ECO:0000256" key="4">
    <source>
        <dbReference type="ARBA" id="ARBA00009503"/>
    </source>
</evidence>
<dbReference type="InterPro" id="IPR000489">
    <property type="entry name" value="Pterin-binding_dom"/>
</dbReference>
<evidence type="ECO:0000256" key="2">
    <source>
        <dbReference type="ARBA" id="ARBA00001946"/>
    </source>
</evidence>
<comment type="cofactor">
    <cofactor evidence="2 12">
        <name>Mg(2+)</name>
        <dbReference type="ChEBI" id="CHEBI:18420"/>
    </cofactor>
</comment>
<evidence type="ECO:0000256" key="11">
    <source>
        <dbReference type="ARBA" id="ARBA00030193"/>
    </source>
</evidence>
<dbReference type="NCBIfam" id="TIGR01496">
    <property type="entry name" value="DHPS"/>
    <property type="match status" value="1"/>
</dbReference>
<evidence type="ECO:0000256" key="8">
    <source>
        <dbReference type="ARBA" id="ARBA00022723"/>
    </source>
</evidence>
<evidence type="ECO:0000256" key="7">
    <source>
        <dbReference type="ARBA" id="ARBA00022679"/>
    </source>
</evidence>
<dbReference type="Gene3D" id="3.20.20.20">
    <property type="entry name" value="Dihydropteroate synthase-like"/>
    <property type="match status" value="1"/>
</dbReference>
<dbReference type="InterPro" id="IPR045031">
    <property type="entry name" value="DHP_synth-like"/>
</dbReference>
<dbReference type="SUPFAM" id="SSF51717">
    <property type="entry name" value="Dihydropteroate synthetase-like"/>
    <property type="match status" value="1"/>
</dbReference>
<dbReference type="CDD" id="cd00739">
    <property type="entry name" value="DHPS"/>
    <property type="match status" value="1"/>
</dbReference>
<comment type="function">
    <text evidence="12">Catalyzes the condensation of para-aminobenzoate (pABA) with 6-hydroxymethyl-7,8-dihydropterin diphosphate (DHPt-PP) to form 7,8-dihydropteroate (H2Pte), the immediate precursor of folate derivatives.</text>
</comment>
<dbReference type="FunFam" id="3.20.20.20:FF:000006">
    <property type="entry name" value="Dihydropteroate synthase"/>
    <property type="match status" value="1"/>
</dbReference>
<evidence type="ECO:0000313" key="14">
    <source>
        <dbReference type="EMBL" id="PXV65804.1"/>
    </source>
</evidence>
<dbReference type="InterPro" id="IPR006390">
    <property type="entry name" value="DHP_synth_dom"/>
</dbReference>
<comment type="pathway">
    <text evidence="3 12">Cofactor biosynthesis; tetrahydrofolate biosynthesis; 7,8-dihydrofolate from 2-amino-4-hydroxy-6-hydroxymethyl-7,8-dihydropteridine diphosphate and 4-aminobenzoate: step 1/2.</text>
</comment>
<dbReference type="AlphaFoldDB" id="A0A318E467"/>
<dbReference type="EMBL" id="QICN01000009">
    <property type="protein sequence ID" value="PXV65804.1"/>
    <property type="molecule type" value="Genomic_DNA"/>
</dbReference>
<dbReference type="EC" id="2.5.1.15" evidence="5 12"/>
<sequence>MQLVLPNRVFDLSEPCVMGVLNVTPDSFSDGGRYATRDAAVTRALVMAGEGAAIIDIGGESTRPGAAPASEDEELSRVIPVVEALRARSDVVISVDTTKPAVMRAACAAGAELVNDVTALDAPGAIEAVAQSGAAVCLMHMQGRPQTMQRAPQYENVVAEVRAFLERRVEACTAAGIAAARIAVDPGIGFGKTLAHNLELLGRLEQLRVGDCPLLVGVSRKSMFGQLLGRTVDRRLPGSLAAAALAVWQGAAIVRAHDVAETVDAVRTAHQIRRGGAVP</sequence>
<keyword evidence="15" id="KW-1185">Reference proteome</keyword>
<comment type="catalytic activity">
    <reaction evidence="1">
        <text>(7,8-dihydropterin-6-yl)methyl diphosphate + 4-aminobenzoate = 7,8-dihydropteroate + diphosphate</text>
        <dbReference type="Rhea" id="RHEA:19949"/>
        <dbReference type="ChEBI" id="CHEBI:17836"/>
        <dbReference type="ChEBI" id="CHEBI:17839"/>
        <dbReference type="ChEBI" id="CHEBI:33019"/>
        <dbReference type="ChEBI" id="CHEBI:72950"/>
        <dbReference type="EC" id="2.5.1.15"/>
    </reaction>
</comment>
<keyword evidence="10 12" id="KW-0289">Folate biosynthesis</keyword>
<dbReference type="GO" id="GO:0046656">
    <property type="term" value="P:folic acid biosynthetic process"/>
    <property type="evidence" value="ECO:0007669"/>
    <property type="project" value="UniProtKB-KW"/>
</dbReference>
<dbReference type="Pfam" id="PF00809">
    <property type="entry name" value="Pterin_bind"/>
    <property type="match status" value="1"/>
</dbReference>
<evidence type="ECO:0000256" key="5">
    <source>
        <dbReference type="ARBA" id="ARBA00012458"/>
    </source>
</evidence>
<evidence type="ECO:0000259" key="13">
    <source>
        <dbReference type="PROSITE" id="PS50972"/>
    </source>
</evidence>
<keyword evidence="8 12" id="KW-0479">Metal-binding</keyword>
<organism evidence="14 15">
    <name type="scientific">Sinimarinibacterium flocculans</name>
    <dbReference type="NCBI Taxonomy" id="985250"/>
    <lineage>
        <taxon>Bacteria</taxon>
        <taxon>Pseudomonadati</taxon>
        <taxon>Pseudomonadota</taxon>
        <taxon>Gammaproteobacteria</taxon>
        <taxon>Nevskiales</taxon>
        <taxon>Nevskiaceae</taxon>
        <taxon>Sinimarinibacterium</taxon>
    </lineage>
</organism>
<gene>
    <name evidence="14" type="ORF">C8D93_109183</name>
</gene>
<keyword evidence="9 12" id="KW-0460">Magnesium</keyword>
<evidence type="ECO:0000313" key="15">
    <source>
        <dbReference type="Proteomes" id="UP000248330"/>
    </source>
</evidence>
<dbReference type="PROSITE" id="PS00793">
    <property type="entry name" value="DHPS_2"/>
    <property type="match status" value="1"/>
</dbReference>